<keyword evidence="6" id="KW-1133">Transmembrane helix</keyword>
<evidence type="ECO:0000256" key="8">
    <source>
        <dbReference type="ARBA" id="ARBA00023170"/>
    </source>
</evidence>
<accession>A0A9R1TI38</accession>
<name>A0A9R1TI38_9HYME</name>
<dbReference type="InterPro" id="IPR004117">
    <property type="entry name" value="7tm6_olfct_rcpt"/>
</dbReference>
<dbReference type="PANTHER" id="PTHR21137">
    <property type="entry name" value="ODORANT RECEPTOR"/>
    <property type="match status" value="1"/>
</dbReference>
<dbReference type="OrthoDB" id="6614360at2759"/>
<keyword evidence="8" id="KW-0675">Receptor</keyword>
<organism evidence="10 11">
    <name type="scientific">Fopius arisanus</name>
    <dbReference type="NCBI Taxonomy" id="64838"/>
    <lineage>
        <taxon>Eukaryota</taxon>
        <taxon>Metazoa</taxon>
        <taxon>Ecdysozoa</taxon>
        <taxon>Arthropoda</taxon>
        <taxon>Hexapoda</taxon>
        <taxon>Insecta</taxon>
        <taxon>Pterygota</taxon>
        <taxon>Neoptera</taxon>
        <taxon>Endopterygota</taxon>
        <taxon>Hymenoptera</taxon>
        <taxon>Apocrita</taxon>
        <taxon>Ichneumonoidea</taxon>
        <taxon>Braconidae</taxon>
        <taxon>Opiinae</taxon>
        <taxon>Fopius</taxon>
    </lineage>
</organism>
<keyword evidence="2" id="KW-1003">Cell membrane</keyword>
<dbReference type="RefSeq" id="XP_011309684.1">
    <property type="nucleotide sequence ID" value="XM_011311382.1"/>
</dbReference>
<protein>
    <submittedName>
        <fullName evidence="11 12">Uncharacterized protein</fullName>
    </submittedName>
</protein>
<keyword evidence="9" id="KW-0807">Transducer</keyword>
<evidence type="ECO:0000256" key="7">
    <source>
        <dbReference type="ARBA" id="ARBA00023136"/>
    </source>
</evidence>
<keyword evidence="5" id="KW-0552">Olfaction</keyword>
<dbReference type="AlphaFoldDB" id="A0A9R1TI38"/>
<sequence>MFEMDEPAKMAGFLIFAVGQITHLLFLSIPGQELYDHSSRVFNTIYSTNWIKLSTEHQKMILIMLMRSMNPSYITAGNFYRMNVENFKNVSLLCHSTVINNDRTIIYSRYCKPQCRTSQYSSQCDNHDDLIK</sequence>
<dbReference type="GO" id="GO:0007165">
    <property type="term" value="P:signal transduction"/>
    <property type="evidence" value="ECO:0007669"/>
    <property type="project" value="UniProtKB-KW"/>
</dbReference>
<keyword evidence="3" id="KW-0716">Sensory transduction</keyword>
<keyword evidence="4" id="KW-0812">Transmembrane</keyword>
<evidence type="ECO:0000256" key="1">
    <source>
        <dbReference type="ARBA" id="ARBA00004651"/>
    </source>
</evidence>
<evidence type="ECO:0000256" key="3">
    <source>
        <dbReference type="ARBA" id="ARBA00022606"/>
    </source>
</evidence>
<gene>
    <name evidence="11 12" type="primary">LOC105270454</name>
</gene>
<dbReference type="GO" id="GO:0005549">
    <property type="term" value="F:odorant binding"/>
    <property type="evidence" value="ECO:0007669"/>
    <property type="project" value="InterPro"/>
</dbReference>
<keyword evidence="7" id="KW-0472">Membrane</keyword>
<evidence type="ECO:0000313" key="12">
    <source>
        <dbReference type="RefSeq" id="XP_011309685.1"/>
    </source>
</evidence>
<evidence type="ECO:0000256" key="2">
    <source>
        <dbReference type="ARBA" id="ARBA00022475"/>
    </source>
</evidence>
<proteinExistence type="predicted"/>
<evidence type="ECO:0000256" key="9">
    <source>
        <dbReference type="ARBA" id="ARBA00023224"/>
    </source>
</evidence>
<comment type="subcellular location">
    <subcellularLocation>
        <location evidence="1">Cell membrane</location>
        <topology evidence="1">Multi-pass membrane protein</topology>
    </subcellularLocation>
</comment>
<evidence type="ECO:0000256" key="6">
    <source>
        <dbReference type="ARBA" id="ARBA00022989"/>
    </source>
</evidence>
<keyword evidence="10" id="KW-1185">Reference proteome</keyword>
<dbReference type="KEGG" id="fas:105270454"/>
<evidence type="ECO:0000313" key="11">
    <source>
        <dbReference type="RefSeq" id="XP_011309684.1"/>
    </source>
</evidence>
<evidence type="ECO:0000256" key="5">
    <source>
        <dbReference type="ARBA" id="ARBA00022725"/>
    </source>
</evidence>
<evidence type="ECO:0000313" key="10">
    <source>
        <dbReference type="Proteomes" id="UP000694866"/>
    </source>
</evidence>
<dbReference type="GO" id="GO:0004984">
    <property type="term" value="F:olfactory receptor activity"/>
    <property type="evidence" value="ECO:0007669"/>
    <property type="project" value="InterPro"/>
</dbReference>
<evidence type="ECO:0000256" key="4">
    <source>
        <dbReference type="ARBA" id="ARBA00022692"/>
    </source>
</evidence>
<dbReference type="GO" id="GO:0005886">
    <property type="term" value="C:plasma membrane"/>
    <property type="evidence" value="ECO:0007669"/>
    <property type="project" value="UniProtKB-SubCell"/>
</dbReference>
<dbReference type="Proteomes" id="UP000694866">
    <property type="component" value="Unplaced"/>
</dbReference>
<dbReference type="RefSeq" id="XP_011309685.1">
    <property type="nucleotide sequence ID" value="XM_011311383.1"/>
</dbReference>
<dbReference type="Pfam" id="PF02949">
    <property type="entry name" value="7tm_6"/>
    <property type="match status" value="1"/>
</dbReference>
<dbReference type="GeneID" id="105270454"/>
<dbReference type="PANTHER" id="PTHR21137:SF35">
    <property type="entry name" value="ODORANT RECEPTOR 19A-RELATED"/>
    <property type="match status" value="1"/>
</dbReference>
<reference evidence="11 12" key="1">
    <citation type="submission" date="2025-04" db="UniProtKB">
        <authorList>
            <consortium name="RefSeq"/>
        </authorList>
    </citation>
    <scope>IDENTIFICATION</scope>
    <source>
        <strain evidence="11 12">USDA-PBARC FA_bdor</strain>
        <tissue evidence="11 12">Whole organism</tissue>
    </source>
</reference>
<accession>A0A9R1THS0</accession>